<gene>
    <name evidence="6" type="ORF">BVRB_014870</name>
</gene>
<dbReference type="Proteomes" id="UP000035740">
    <property type="component" value="Unassembled WGS sequence"/>
</dbReference>
<dbReference type="Gramene" id="KMS94833">
    <property type="protein sequence ID" value="KMS94833"/>
    <property type="gene ID" value="BVRB_014870"/>
</dbReference>
<keyword evidence="7" id="KW-1185">Reference proteome</keyword>
<dbReference type="GO" id="GO:0005730">
    <property type="term" value="C:nucleolus"/>
    <property type="evidence" value="ECO:0007669"/>
    <property type="project" value="UniProtKB-SubCell"/>
</dbReference>
<comment type="subcellular location">
    <subcellularLocation>
        <location evidence="1">Nucleus</location>
        <location evidence="1">Nucleolus</location>
    </subcellularLocation>
</comment>
<evidence type="ECO:0000313" key="7">
    <source>
        <dbReference type="Proteomes" id="UP000035740"/>
    </source>
</evidence>
<keyword evidence="4" id="KW-0804">Transcription</keyword>
<keyword evidence="3" id="KW-0240">DNA-directed RNA polymerase</keyword>
<evidence type="ECO:0000256" key="1">
    <source>
        <dbReference type="ARBA" id="ARBA00004604"/>
    </source>
</evidence>
<dbReference type="eggNOG" id="KOG4183">
    <property type="taxonomic scope" value="Eukaryota"/>
</dbReference>
<dbReference type="AlphaFoldDB" id="A0A0J8B4P9"/>
<keyword evidence="5" id="KW-0539">Nucleus</keyword>
<evidence type="ECO:0000256" key="3">
    <source>
        <dbReference type="ARBA" id="ARBA00022478"/>
    </source>
</evidence>
<dbReference type="OrthoDB" id="532500at2759"/>
<dbReference type="KEGG" id="bvg:104885181"/>
<proteinExistence type="inferred from homology"/>
<dbReference type="PANTHER" id="PTHR14440">
    <property type="entry name" value="DNA-DIRECTED RNA POLYMERASE I SUBUNIT RPA49"/>
    <property type="match status" value="1"/>
</dbReference>
<name>A0A0J8B4P9_BETVV</name>
<evidence type="ECO:0000256" key="4">
    <source>
        <dbReference type="ARBA" id="ARBA00023163"/>
    </source>
</evidence>
<evidence type="ECO:0000256" key="2">
    <source>
        <dbReference type="ARBA" id="ARBA00009430"/>
    </source>
</evidence>
<organism evidence="6 7">
    <name type="scientific">Beta vulgaris subsp. vulgaris</name>
    <name type="common">Beet</name>
    <dbReference type="NCBI Taxonomy" id="3555"/>
    <lineage>
        <taxon>Eukaryota</taxon>
        <taxon>Viridiplantae</taxon>
        <taxon>Streptophyta</taxon>
        <taxon>Embryophyta</taxon>
        <taxon>Tracheophyta</taxon>
        <taxon>Spermatophyta</taxon>
        <taxon>Magnoliopsida</taxon>
        <taxon>eudicotyledons</taxon>
        <taxon>Gunneridae</taxon>
        <taxon>Pentapetalae</taxon>
        <taxon>Caryophyllales</taxon>
        <taxon>Chenopodiaceae</taxon>
        <taxon>Betoideae</taxon>
        <taxon>Beta</taxon>
    </lineage>
</organism>
<dbReference type="GO" id="GO:0000428">
    <property type="term" value="C:DNA-directed RNA polymerase complex"/>
    <property type="evidence" value="ECO:0007669"/>
    <property type="project" value="UniProtKB-KW"/>
</dbReference>
<sequence>MPSCSLLAGDESEKGRLAGILSYISHLVNYKDRNSIDGGSSKNQKSIPTILQQKFKTLFADPEKNRLSDEKIGSLISYVLVLTLFIDEFETDFRDIAKDLKMSALRLRTYFKNLGCKFKRSKNVAFLSVPLSFPSPVTKRRRAGGR</sequence>
<protein>
    <submittedName>
        <fullName evidence="6">Uncharacterized protein</fullName>
    </submittedName>
</protein>
<dbReference type="GO" id="GO:0003677">
    <property type="term" value="F:DNA binding"/>
    <property type="evidence" value="ECO:0007669"/>
    <property type="project" value="InterPro"/>
</dbReference>
<reference evidence="6 7" key="1">
    <citation type="journal article" date="2014" name="Nature">
        <title>The genome of the recently domesticated crop plant sugar beet (Beta vulgaris).</title>
        <authorList>
            <person name="Dohm J.C."/>
            <person name="Minoche A.E."/>
            <person name="Holtgrawe D."/>
            <person name="Capella-Gutierrez S."/>
            <person name="Zakrzewski F."/>
            <person name="Tafer H."/>
            <person name="Rupp O."/>
            <person name="Sorensen T.R."/>
            <person name="Stracke R."/>
            <person name="Reinhardt R."/>
            <person name="Goesmann A."/>
            <person name="Kraft T."/>
            <person name="Schulz B."/>
            <person name="Stadler P.F."/>
            <person name="Schmidt T."/>
            <person name="Gabaldon T."/>
            <person name="Lehrach H."/>
            <person name="Weisshaar B."/>
            <person name="Himmelbauer H."/>
        </authorList>
    </citation>
    <scope>NUCLEOTIDE SEQUENCE [LARGE SCALE GENOMIC DNA]</scope>
    <source>
        <tissue evidence="6">Taproot</tissue>
    </source>
</reference>
<dbReference type="EMBL" id="KQ090798">
    <property type="protein sequence ID" value="KMS94833.1"/>
    <property type="molecule type" value="Genomic_DNA"/>
</dbReference>
<dbReference type="GO" id="GO:0006351">
    <property type="term" value="P:DNA-templated transcription"/>
    <property type="evidence" value="ECO:0007669"/>
    <property type="project" value="InterPro"/>
</dbReference>
<evidence type="ECO:0000256" key="5">
    <source>
        <dbReference type="ARBA" id="ARBA00023242"/>
    </source>
</evidence>
<dbReference type="Pfam" id="PF06870">
    <property type="entry name" value="RNA_pol_I_A49"/>
    <property type="match status" value="1"/>
</dbReference>
<dbReference type="InterPro" id="IPR009668">
    <property type="entry name" value="RNA_pol-assoc_fac_A49-like"/>
</dbReference>
<evidence type="ECO:0000313" key="6">
    <source>
        <dbReference type="EMBL" id="KMS94833.1"/>
    </source>
</evidence>
<accession>A0A0J8B4P9</accession>
<comment type="similarity">
    <text evidence="2">Belongs to the eukaryotic RPA49/POLR1E RNA polymerase subunit family.</text>
</comment>
<dbReference type="OMA" id="RYNDEAP"/>